<dbReference type="PANTHER" id="PTHR31604:SF2">
    <property type="entry name" value="PROTEIN SHI RELATED SEQUENCE 7"/>
    <property type="match status" value="1"/>
</dbReference>
<proteinExistence type="inferred from homology"/>
<dbReference type="InterPro" id="IPR007818">
    <property type="entry name" value="SHI"/>
</dbReference>
<evidence type="ECO:0000256" key="4">
    <source>
        <dbReference type="ARBA" id="ARBA00022833"/>
    </source>
</evidence>
<comment type="similarity">
    <text evidence="2">Belongs to the SHI protein family.</text>
</comment>
<name>A0A9Q0CX49_9POAL</name>
<dbReference type="GO" id="GO:0005634">
    <property type="term" value="C:nucleus"/>
    <property type="evidence" value="ECO:0007669"/>
    <property type="project" value="UniProtKB-SubCell"/>
</dbReference>
<evidence type="ECO:0000256" key="5">
    <source>
        <dbReference type="ARBA" id="ARBA00023125"/>
    </source>
</evidence>
<evidence type="ECO:0000256" key="2">
    <source>
        <dbReference type="ARBA" id="ARBA00006911"/>
    </source>
</evidence>
<gene>
    <name evidence="9" type="ORF">LUZ63_001556</name>
</gene>
<organism evidence="9 10">
    <name type="scientific">Rhynchospora breviuscula</name>
    <dbReference type="NCBI Taxonomy" id="2022672"/>
    <lineage>
        <taxon>Eukaryota</taxon>
        <taxon>Viridiplantae</taxon>
        <taxon>Streptophyta</taxon>
        <taxon>Embryophyta</taxon>
        <taxon>Tracheophyta</taxon>
        <taxon>Spermatophyta</taxon>
        <taxon>Magnoliopsida</taxon>
        <taxon>Liliopsida</taxon>
        <taxon>Poales</taxon>
        <taxon>Cyperaceae</taxon>
        <taxon>Cyperoideae</taxon>
        <taxon>Rhynchosporeae</taxon>
        <taxon>Rhynchospora</taxon>
    </lineage>
</organism>
<evidence type="ECO:0000256" key="6">
    <source>
        <dbReference type="ARBA" id="ARBA00023159"/>
    </source>
</evidence>
<dbReference type="GO" id="GO:0003700">
    <property type="term" value="F:DNA-binding transcription factor activity"/>
    <property type="evidence" value="ECO:0007669"/>
    <property type="project" value="InterPro"/>
</dbReference>
<dbReference type="NCBIfam" id="TIGR01623">
    <property type="entry name" value="put_zinc_LRP1"/>
    <property type="match status" value="1"/>
</dbReference>
<keyword evidence="5" id="KW-0238">DNA-binding</keyword>
<sequence>MAGFSLGRGDQSLPSDNQVPSYTRGFELWQQHSHHHLFPSSSLLSFSHEPLTGVQHTGSGTGARGMRGGSGGTSCQDCGNQAKKDCSNLRCRTCCKSRGFQCATHVKSTWVPASKRRERQQQLAAAATLQQAQRHRTGGVGVLQDIGGGESSKRPRELMLHTGNSRLVNALATTSGGGMEASVAFPAEVSSPAVFRCVRVSPIDDADDEFAYQAAVNIGGHLFKGILYDHGPEGSGMTPSPRQHAESTSSAAAAAITTTAAAVTATTVATQAALLDPLYPAPLSAIMAGTQFFLQNPRP</sequence>
<comment type="subcellular location">
    <subcellularLocation>
        <location evidence="1">Nucleus</location>
    </subcellularLocation>
</comment>
<evidence type="ECO:0000313" key="9">
    <source>
        <dbReference type="EMBL" id="KAJ1701777.1"/>
    </source>
</evidence>
<keyword evidence="10" id="KW-1185">Reference proteome</keyword>
<keyword evidence="6" id="KW-0010">Activator</keyword>
<dbReference type="AlphaFoldDB" id="A0A9Q0CX49"/>
<dbReference type="PANTHER" id="PTHR31604">
    <property type="entry name" value="PROTEIN LATERAL ROOT PRIMORDIUM 1"/>
    <property type="match status" value="1"/>
</dbReference>
<reference evidence="9" key="1">
    <citation type="journal article" date="2022" name="Cell">
        <title>Repeat-based holocentromeres influence genome architecture and karyotype evolution.</title>
        <authorList>
            <person name="Hofstatter P.G."/>
            <person name="Thangavel G."/>
            <person name="Lux T."/>
            <person name="Neumann P."/>
            <person name="Vondrak T."/>
            <person name="Novak P."/>
            <person name="Zhang M."/>
            <person name="Costa L."/>
            <person name="Castellani M."/>
            <person name="Scott A."/>
            <person name="Toegelov H."/>
            <person name="Fuchs J."/>
            <person name="Mata-Sucre Y."/>
            <person name="Dias Y."/>
            <person name="Vanzela A.L.L."/>
            <person name="Huettel B."/>
            <person name="Almeida C.C.S."/>
            <person name="Simkova H."/>
            <person name="Souza G."/>
            <person name="Pedrosa-Harand A."/>
            <person name="Macas J."/>
            <person name="Mayer K.F.X."/>
            <person name="Houben A."/>
            <person name="Marques A."/>
        </authorList>
    </citation>
    <scope>NUCLEOTIDE SEQUENCE</scope>
    <source>
        <strain evidence="9">RhyBre1mFocal</strain>
    </source>
</reference>
<accession>A0A9Q0CX49</accession>
<keyword evidence="3" id="KW-0479">Metal-binding</keyword>
<dbReference type="GO" id="GO:0046872">
    <property type="term" value="F:metal ion binding"/>
    <property type="evidence" value="ECO:0007669"/>
    <property type="project" value="UniProtKB-KW"/>
</dbReference>
<evidence type="ECO:0000256" key="1">
    <source>
        <dbReference type="ARBA" id="ARBA00004123"/>
    </source>
</evidence>
<dbReference type="OrthoDB" id="692274at2759"/>
<evidence type="ECO:0000256" key="7">
    <source>
        <dbReference type="ARBA" id="ARBA00023242"/>
    </source>
</evidence>
<evidence type="ECO:0000256" key="8">
    <source>
        <dbReference type="SAM" id="MobiDB-lite"/>
    </source>
</evidence>
<dbReference type="GO" id="GO:0045893">
    <property type="term" value="P:positive regulation of DNA-templated transcription"/>
    <property type="evidence" value="ECO:0007669"/>
    <property type="project" value="TreeGrafter"/>
</dbReference>
<dbReference type="GO" id="GO:0003677">
    <property type="term" value="F:DNA binding"/>
    <property type="evidence" value="ECO:0007669"/>
    <property type="project" value="UniProtKB-KW"/>
</dbReference>
<keyword evidence="7" id="KW-0539">Nucleus</keyword>
<comment type="caution">
    <text evidence="9">The sequence shown here is derived from an EMBL/GenBank/DDBJ whole genome shotgun (WGS) entry which is preliminary data.</text>
</comment>
<feature type="compositionally biased region" description="Gly residues" evidence="8">
    <location>
        <begin position="59"/>
        <end position="72"/>
    </location>
</feature>
<dbReference type="NCBIfam" id="TIGR01624">
    <property type="entry name" value="LRP1_Cterm"/>
    <property type="match status" value="1"/>
</dbReference>
<evidence type="ECO:0000313" key="10">
    <source>
        <dbReference type="Proteomes" id="UP001151287"/>
    </source>
</evidence>
<evidence type="ECO:0000256" key="3">
    <source>
        <dbReference type="ARBA" id="ARBA00022723"/>
    </source>
</evidence>
<dbReference type="InterPro" id="IPR006510">
    <property type="entry name" value="Znf_LRP1"/>
</dbReference>
<protein>
    <submittedName>
        <fullName evidence="9">Uncharacterized protein</fullName>
    </submittedName>
</protein>
<dbReference type="EMBL" id="JAMQYH010000001">
    <property type="protein sequence ID" value="KAJ1701777.1"/>
    <property type="molecule type" value="Genomic_DNA"/>
</dbReference>
<dbReference type="Proteomes" id="UP001151287">
    <property type="component" value="Unassembled WGS sequence"/>
</dbReference>
<dbReference type="Pfam" id="PF05142">
    <property type="entry name" value="DUF702"/>
    <property type="match status" value="1"/>
</dbReference>
<keyword evidence="4" id="KW-0862">Zinc</keyword>
<feature type="region of interest" description="Disordered" evidence="8">
    <location>
        <begin position="54"/>
        <end position="74"/>
    </location>
</feature>
<dbReference type="InterPro" id="IPR006511">
    <property type="entry name" value="SHI_C"/>
</dbReference>